<proteinExistence type="inferred from homology"/>
<dbReference type="AlphaFoldDB" id="A0A061IB96"/>
<evidence type="ECO:0000313" key="6">
    <source>
        <dbReference type="EMBL" id="ERE76564.1"/>
    </source>
</evidence>
<dbReference type="Pfam" id="PF01269">
    <property type="entry name" value="Fibrillarin"/>
    <property type="match status" value="1"/>
</dbReference>
<sequence>MDHGPFLLTDSLQQDKQQAGWVFYKAELSPGGSNWQVEFSHRSGGDLISLAKKRTSIIAVIEDARHPHKYRMLITMVDVIFVDVAQTDQTWIVALNAHTFLRNGGHFVISIKANCIDSAASAEAVFASEVKKMLQENMKPQEQLRLQPDEQTD</sequence>
<name>A0A061IB96_CRIGR</name>
<evidence type="ECO:0000256" key="5">
    <source>
        <dbReference type="ARBA" id="ARBA00022884"/>
    </source>
</evidence>
<dbReference type="InterPro" id="IPR000692">
    <property type="entry name" value="Fibrillarin"/>
</dbReference>
<dbReference type="PRINTS" id="PR00052">
    <property type="entry name" value="FIBRILLARIN"/>
</dbReference>
<keyword evidence="4 6" id="KW-0808">Transferase</keyword>
<dbReference type="SUPFAM" id="SSF53335">
    <property type="entry name" value="S-adenosyl-L-methionine-dependent methyltransferases"/>
    <property type="match status" value="1"/>
</dbReference>
<dbReference type="Proteomes" id="UP000030759">
    <property type="component" value="Unassembled WGS sequence"/>
</dbReference>
<evidence type="ECO:0000256" key="4">
    <source>
        <dbReference type="ARBA" id="ARBA00022679"/>
    </source>
</evidence>
<dbReference type="GO" id="GO:0015030">
    <property type="term" value="C:Cajal body"/>
    <property type="evidence" value="ECO:0007669"/>
    <property type="project" value="TreeGrafter"/>
</dbReference>
<evidence type="ECO:0000256" key="2">
    <source>
        <dbReference type="ARBA" id="ARBA00022552"/>
    </source>
</evidence>
<organism evidence="6 7">
    <name type="scientific">Cricetulus griseus</name>
    <name type="common">Chinese hamster</name>
    <name type="synonym">Cricetulus barabensis griseus</name>
    <dbReference type="NCBI Taxonomy" id="10029"/>
    <lineage>
        <taxon>Eukaryota</taxon>
        <taxon>Metazoa</taxon>
        <taxon>Chordata</taxon>
        <taxon>Craniata</taxon>
        <taxon>Vertebrata</taxon>
        <taxon>Euteleostomi</taxon>
        <taxon>Mammalia</taxon>
        <taxon>Eutheria</taxon>
        <taxon>Euarchontoglires</taxon>
        <taxon>Glires</taxon>
        <taxon>Rodentia</taxon>
        <taxon>Myomorpha</taxon>
        <taxon>Muroidea</taxon>
        <taxon>Cricetidae</taxon>
        <taxon>Cricetinae</taxon>
        <taxon>Cricetulus</taxon>
    </lineage>
</organism>
<dbReference type="PANTHER" id="PTHR10335:SF4">
    <property type="entry name" value="RRNA 2'-O-METHYLTRANSFERASE FIBRILLARIN"/>
    <property type="match status" value="1"/>
</dbReference>
<dbReference type="SMART" id="SM01206">
    <property type="entry name" value="Fibrillarin"/>
    <property type="match status" value="1"/>
</dbReference>
<gene>
    <name evidence="6" type="ORF">H671_4g11742</name>
</gene>
<dbReference type="EMBL" id="KE674188">
    <property type="protein sequence ID" value="ERE76564.1"/>
    <property type="molecule type" value="Genomic_DNA"/>
</dbReference>
<keyword evidence="2" id="KW-0698">rRNA processing</keyword>
<dbReference type="InterPro" id="IPR029063">
    <property type="entry name" value="SAM-dependent_MTases_sf"/>
</dbReference>
<protein>
    <submittedName>
        <fullName evidence="6">rRNA 2'-O-methyltransferase fibrillarin-like protein</fullName>
        <ecNumber evidence="6">2.1.1.-</ecNumber>
    </submittedName>
</protein>
<evidence type="ECO:0000313" key="7">
    <source>
        <dbReference type="Proteomes" id="UP000030759"/>
    </source>
</evidence>
<accession>A0A061IB96</accession>
<keyword evidence="3 6" id="KW-0489">Methyltransferase</keyword>
<keyword evidence="5" id="KW-0694">RNA-binding</keyword>
<dbReference type="GO" id="GO:0000494">
    <property type="term" value="P:box C/D sno(s)RNA 3'-end processing"/>
    <property type="evidence" value="ECO:0007669"/>
    <property type="project" value="TreeGrafter"/>
</dbReference>
<dbReference type="GO" id="GO:0031428">
    <property type="term" value="C:box C/D methylation guide snoRNP complex"/>
    <property type="evidence" value="ECO:0007669"/>
    <property type="project" value="TreeGrafter"/>
</dbReference>
<dbReference type="PANTHER" id="PTHR10335">
    <property type="entry name" value="RRNA 2-O-METHYLTRANSFERASE FIBRILLARIN"/>
    <property type="match status" value="1"/>
</dbReference>
<dbReference type="GO" id="GO:0003723">
    <property type="term" value="F:RNA binding"/>
    <property type="evidence" value="ECO:0007669"/>
    <property type="project" value="UniProtKB-KW"/>
</dbReference>
<dbReference type="EC" id="2.1.1.-" evidence="6"/>
<evidence type="ECO:0000256" key="1">
    <source>
        <dbReference type="ARBA" id="ARBA00010632"/>
    </source>
</evidence>
<dbReference type="GO" id="GO:1990259">
    <property type="term" value="F:histone H2AQ104 methyltransferase activity"/>
    <property type="evidence" value="ECO:0007669"/>
    <property type="project" value="TreeGrafter"/>
</dbReference>
<dbReference type="Gene3D" id="3.40.50.150">
    <property type="entry name" value="Vaccinia Virus protein VP39"/>
    <property type="match status" value="1"/>
</dbReference>
<dbReference type="GO" id="GO:0008649">
    <property type="term" value="F:rRNA methyltransferase activity"/>
    <property type="evidence" value="ECO:0007669"/>
    <property type="project" value="TreeGrafter"/>
</dbReference>
<dbReference type="GO" id="GO:0032040">
    <property type="term" value="C:small-subunit processome"/>
    <property type="evidence" value="ECO:0007669"/>
    <property type="project" value="TreeGrafter"/>
</dbReference>
<dbReference type="NCBIfam" id="NF003276">
    <property type="entry name" value="PRK04266.1-2"/>
    <property type="match status" value="1"/>
</dbReference>
<evidence type="ECO:0000256" key="3">
    <source>
        <dbReference type="ARBA" id="ARBA00022603"/>
    </source>
</evidence>
<comment type="similarity">
    <text evidence="1">Belongs to the methyltransferase superfamily. Fibrillarin family.</text>
</comment>
<reference evidence="7" key="1">
    <citation type="journal article" date="2013" name="Nat. Biotechnol.">
        <title>Chinese hamster genome sequenced from sorted chromosomes.</title>
        <authorList>
            <person name="Brinkrolf K."/>
            <person name="Rupp O."/>
            <person name="Laux H."/>
            <person name="Kollin F."/>
            <person name="Ernst W."/>
            <person name="Linke B."/>
            <person name="Kofler R."/>
            <person name="Romand S."/>
            <person name="Hesse F."/>
            <person name="Budach W.E."/>
            <person name="Galosy S."/>
            <person name="Muller D."/>
            <person name="Noll T."/>
            <person name="Wienberg J."/>
            <person name="Jostock T."/>
            <person name="Leonard M."/>
            <person name="Grillari J."/>
            <person name="Tauch A."/>
            <person name="Goesmann A."/>
            <person name="Helk B."/>
            <person name="Mott J.E."/>
            <person name="Puhler A."/>
            <person name="Borth N."/>
        </authorList>
    </citation>
    <scope>NUCLEOTIDE SEQUENCE [LARGE SCALE GENOMIC DNA]</scope>
    <source>
        <strain evidence="7">17A/GY</strain>
    </source>
</reference>